<keyword evidence="3" id="KW-0804">Transcription</keyword>
<dbReference type="PANTHER" id="PTHR13408:SF0">
    <property type="entry name" value="DNA-DIRECTED RNA POLYMERASE III SUBUNIT RPC4"/>
    <property type="match status" value="1"/>
</dbReference>
<feature type="region of interest" description="Disordered" evidence="5">
    <location>
        <begin position="1"/>
        <end position="33"/>
    </location>
</feature>
<sequence>MEPDATNNNNNDNNKPAARKYRFKPKIPHVQPKTEVKNEVVENADSAKARDLMRRFKENQGAQKSRPKVEKKVAASQIAFGCGGASASIKPYGVHKGSSSNRDRGSALNGGAYASGLRGEKEYKEPWDYYSYYPVTLPLRRPYSGNPELLDEEEFGEDSETVNYEEISVNPAVELGLTEENPEPSMVFLQLPPSMPMIKRSAKADGQEAIAKSKRRGGARTIELPAGFMGKMLVYRSGVVKLKLGETLYDVNAGLNCTFAQDVAAINTADKNCCIVGELNKHAILTPDVDSVLRSLADL</sequence>
<dbReference type="GO" id="GO:0005666">
    <property type="term" value="C:RNA polymerase III complex"/>
    <property type="evidence" value="ECO:0007669"/>
    <property type="project" value="InterPro"/>
</dbReference>
<evidence type="ECO:0000256" key="2">
    <source>
        <dbReference type="ARBA" id="ARBA00022478"/>
    </source>
</evidence>
<accession>A0AAD9WWM8</accession>
<dbReference type="Pfam" id="PF05132">
    <property type="entry name" value="RNA_pol_Rpc4"/>
    <property type="match status" value="1"/>
</dbReference>
<dbReference type="InterPro" id="IPR007811">
    <property type="entry name" value="RPC4"/>
</dbReference>
<comment type="caution">
    <text evidence="6">The sequence shown here is derived from an EMBL/GenBank/DDBJ whole genome shotgun (WGS) entry which is preliminary data.</text>
</comment>
<evidence type="ECO:0000256" key="1">
    <source>
        <dbReference type="ARBA" id="ARBA00004123"/>
    </source>
</evidence>
<evidence type="ECO:0000256" key="4">
    <source>
        <dbReference type="ARBA" id="ARBA00023242"/>
    </source>
</evidence>
<evidence type="ECO:0000256" key="3">
    <source>
        <dbReference type="ARBA" id="ARBA00023163"/>
    </source>
</evidence>
<keyword evidence="2" id="KW-0240">DNA-directed RNA polymerase</keyword>
<keyword evidence="4" id="KW-0539">Nucleus</keyword>
<evidence type="ECO:0000256" key="5">
    <source>
        <dbReference type="SAM" id="MobiDB-lite"/>
    </source>
</evidence>
<dbReference type="AlphaFoldDB" id="A0AAD9WWM8"/>
<gene>
    <name evidence="6" type="ORF">Ddye_020377</name>
</gene>
<organism evidence="6 7">
    <name type="scientific">Dipteronia dyeriana</name>
    <dbReference type="NCBI Taxonomy" id="168575"/>
    <lineage>
        <taxon>Eukaryota</taxon>
        <taxon>Viridiplantae</taxon>
        <taxon>Streptophyta</taxon>
        <taxon>Embryophyta</taxon>
        <taxon>Tracheophyta</taxon>
        <taxon>Spermatophyta</taxon>
        <taxon>Magnoliopsida</taxon>
        <taxon>eudicotyledons</taxon>
        <taxon>Gunneridae</taxon>
        <taxon>Pentapetalae</taxon>
        <taxon>rosids</taxon>
        <taxon>malvids</taxon>
        <taxon>Sapindales</taxon>
        <taxon>Sapindaceae</taxon>
        <taxon>Hippocastanoideae</taxon>
        <taxon>Acereae</taxon>
        <taxon>Dipteronia</taxon>
    </lineage>
</organism>
<feature type="compositionally biased region" description="Basic residues" evidence="5">
    <location>
        <begin position="17"/>
        <end position="27"/>
    </location>
</feature>
<keyword evidence="7" id="KW-1185">Reference proteome</keyword>
<proteinExistence type="predicted"/>
<name>A0AAD9WWM8_9ROSI</name>
<dbReference type="EMBL" id="JANJYI010000006">
    <property type="protein sequence ID" value="KAK2645182.1"/>
    <property type="molecule type" value="Genomic_DNA"/>
</dbReference>
<protein>
    <recommendedName>
        <fullName evidence="8">DNA-directed RNA polymerase III subunit RPC4</fullName>
    </recommendedName>
</protein>
<evidence type="ECO:0000313" key="6">
    <source>
        <dbReference type="EMBL" id="KAK2645182.1"/>
    </source>
</evidence>
<comment type="subcellular location">
    <subcellularLocation>
        <location evidence="1">Nucleus</location>
    </subcellularLocation>
</comment>
<dbReference type="Proteomes" id="UP001280121">
    <property type="component" value="Unassembled WGS sequence"/>
</dbReference>
<evidence type="ECO:0000313" key="7">
    <source>
        <dbReference type="Proteomes" id="UP001280121"/>
    </source>
</evidence>
<reference evidence="6" key="1">
    <citation type="journal article" date="2023" name="Plant J.">
        <title>Genome sequences and population genomics provide insights into the demographic history, inbreeding, and mutation load of two 'living fossil' tree species of Dipteronia.</title>
        <authorList>
            <person name="Feng Y."/>
            <person name="Comes H.P."/>
            <person name="Chen J."/>
            <person name="Zhu S."/>
            <person name="Lu R."/>
            <person name="Zhang X."/>
            <person name="Li P."/>
            <person name="Qiu J."/>
            <person name="Olsen K.M."/>
            <person name="Qiu Y."/>
        </authorList>
    </citation>
    <scope>NUCLEOTIDE SEQUENCE</scope>
    <source>
        <strain evidence="6">KIB01</strain>
    </source>
</reference>
<dbReference type="GO" id="GO:0042797">
    <property type="term" value="P:tRNA transcription by RNA polymerase III"/>
    <property type="evidence" value="ECO:0007669"/>
    <property type="project" value="TreeGrafter"/>
</dbReference>
<evidence type="ECO:0008006" key="8">
    <source>
        <dbReference type="Google" id="ProtNLM"/>
    </source>
</evidence>
<dbReference type="GO" id="GO:0003677">
    <property type="term" value="F:DNA binding"/>
    <property type="evidence" value="ECO:0007669"/>
    <property type="project" value="InterPro"/>
</dbReference>
<dbReference type="PANTHER" id="PTHR13408">
    <property type="entry name" value="DNA-DIRECTED RNA POLYMERASE III"/>
    <property type="match status" value="1"/>
</dbReference>